<gene>
    <name evidence="3" type="ORF">Ga0074812_110154</name>
</gene>
<dbReference type="PANTHER" id="PTHR37938:SF1">
    <property type="entry name" value="BLL0215 PROTEIN"/>
    <property type="match status" value="1"/>
</dbReference>
<dbReference type="Proteomes" id="UP000198802">
    <property type="component" value="Unassembled WGS sequence"/>
</dbReference>
<feature type="transmembrane region" description="Helical" evidence="1">
    <location>
        <begin position="21"/>
        <end position="47"/>
    </location>
</feature>
<keyword evidence="1" id="KW-0812">Transmembrane</keyword>
<dbReference type="EMBL" id="FAOZ01000010">
    <property type="protein sequence ID" value="CUU57139.1"/>
    <property type="molecule type" value="Genomic_DNA"/>
</dbReference>
<dbReference type="AlphaFoldDB" id="A0A0S4QNX6"/>
<feature type="transmembrane region" description="Helical" evidence="1">
    <location>
        <begin position="53"/>
        <end position="72"/>
    </location>
</feature>
<proteinExistence type="predicted"/>
<dbReference type="InterPro" id="IPR005182">
    <property type="entry name" value="YdbS-like_PH"/>
</dbReference>
<keyword evidence="1" id="KW-0472">Membrane</keyword>
<reference evidence="4" key="1">
    <citation type="submission" date="2015-11" db="EMBL/GenBank/DDBJ databases">
        <authorList>
            <person name="Varghese N."/>
        </authorList>
    </citation>
    <scope>NUCLEOTIDE SEQUENCE [LARGE SCALE GENOMIC DNA]</scope>
    <source>
        <strain evidence="4">DSM 45899</strain>
    </source>
</reference>
<name>A0A0S4QNX6_9ACTN</name>
<evidence type="ECO:0000313" key="3">
    <source>
        <dbReference type="EMBL" id="CUU57139.1"/>
    </source>
</evidence>
<dbReference type="Pfam" id="PF03703">
    <property type="entry name" value="bPH_2"/>
    <property type="match status" value="1"/>
</dbReference>
<evidence type="ECO:0000313" key="4">
    <source>
        <dbReference type="Proteomes" id="UP000198802"/>
    </source>
</evidence>
<feature type="domain" description="YdbS-like PH" evidence="2">
    <location>
        <begin position="77"/>
        <end position="149"/>
    </location>
</feature>
<keyword evidence="4" id="KW-1185">Reference proteome</keyword>
<sequence length="170" mass="18922">MRNYRFLAANEQAIVRIRLHWVVLARVVLETVAVLVGVVALNIYAAAHGRGGGILITLLWWGALAAVLRLLWRMLTWYCTILLVTNSRFVKVSGIISLKVQSIPMSKITDLSYTLDPNGRVLGYGTFALETEGDHKSELEKLEYVPQPDQFYLLFCNSIFGGAPEPTAGE</sequence>
<evidence type="ECO:0000256" key="1">
    <source>
        <dbReference type="SAM" id="Phobius"/>
    </source>
</evidence>
<evidence type="ECO:0000259" key="2">
    <source>
        <dbReference type="Pfam" id="PF03703"/>
    </source>
</evidence>
<accession>A0A0S4QNX6</accession>
<dbReference type="PANTHER" id="PTHR37938">
    <property type="entry name" value="BLL0215 PROTEIN"/>
    <property type="match status" value="1"/>
</dbReference>
<keyword evidence="1" id="KW-1133">Transmembrane helix</keyword>
<protein>
    <submittedName>
        <fullName evidence="3">PH domain-containing protein</fullName>
    </submittedName>
</protein>
<organism evidence="3 4">
    <name type="scientific">Parafrankia irregularis</name>
    <dbReference type="NCBI Taxonomy" id="795642"/>
    <lineage>
        <taxon>Bacteria</taxon>
        <taxon>Bacillati</taxon>
        <taxon>Actinomycetota</taxon>
        <taxon>Actinomycetes</taxon>
        <taxon>Frankiales</taxon>
        <taxon>Frankiaceae</taxon>
        <taxon>Parafrankia</taxon>
    </lineage>
</organism>